<dbReference type="InterPro" id="IPR023299">
    <property type="entry name" value="ATPase_P-typ_cyto_dom_N"/>
</dbReference>
<dbReference type="SFLD" id="SFLDS00003">
    <property type="entry name" value="Haloacid_Dehalogenase"/>
    <property type="match status" value="1"/>
</dbReference>
<comment type="catalytic activity">
    <reaction evidence="22">
        <text>Cu(+)(in) + ATP + H2O = Cu(+)(out) + ADP + phosphate + H(+)</text>
        <dbReference type="Rhea" id="RHEA:25792"/>
        <dbReference type="ChEBI" id="CHEBI:15377"/>
        <dbReference type="ChEBI" id="CHEBI:15378"/>
        <dbReference type="ChEBI" id="CHEBI:30616"/>
        <dbReference type="ChEBI" id="CHEBI:43474"/>
        <dbReference type="ChEBI" id="CHEBI:49552"/>
        <dbReference type="ChEBI" id="CHEBI:456216"/>
        <dbReference type="EC" id="7.2.2.8"/>
    </reaction>
</comment>
<evidence type="ECO:0000256" key="1">
    <source>
        <dbReference type="ARBA" id="ARBA00004651"/>
    </source>
</evidence>
<dbReference type="PANTHER" id="PTHR43520">
    <property type="entry name" value="ATP7, ISOFORM B"/>
    <property type="match status" value="1"/>
</dbReference>
<organism evidence="25 26">
    <name type="scientific">Marinospirillum alkalitolerans</name>
    <dbReference type="NCBI Taxonomy" id="3123374"/>
    <lineage>
        <taxon>Bacteria</taxon>
        <taxon>Pseudomonadati</taxon>
        <taxon>Pseudomonadota</taxon>
        <taxon>Gammaproteobacteria</taxon>
        <taxon>Oceanospirillales</taxon>
        <taxon>Oceanospirillaceae</taxon>
        <taxon>Marinospirillum</taxon>
    </lineage>
</organism>
<dbReference type="PRINTS" id="PR00119">
    <property type="entry name" value="CATATPASE"/>
</dbReference>
<evidence type="ECO:0000256" key="2">
    <source>
        <dbReference type="ARBA" id="ARBA00006024"/>
    </source>
</evidence>
<dbReference type="InterPro" id="IPR023298">
    <property type="entry name" value="ATPase_P-typ_TM_dom_sf"/>
</dbReference>
<dbReference type="SFLD" id="SFLDF00027">
    <property type="entry name" value="p-type_atpase"/>
    <property type="match status" value="1"/>
</dbReference>
<name>A0ABW8PZD9_9GAMM</name>
<dbReference type="PRINTS" id="PR00943">
    <property type="entry name" value="CUATPASE"/>
</dbReference>
<keyword evidence="9 23" id="KW-0479">Metal-binding</keyword>
<keyword evidence="26" id="KW-1185">Reference proteome</keyword>
<dbReference type="NCBIfam" id="TIGR01511">
    <property type="entry name" value="ATPase-IB1_Cu"/>
    <property type="match status" value="1"/>
</dbReference>
<keyword evidence="14" id="KW-0460">Magnesium</keyword>
<dbReference type="SUPFAM" id="SSF55008">
    <property type="entry name" value="HMA, heavy metal-associated domain"/>
    <property type="match status" value="1"/>
</dbReference>
<evidence type="ECO:0000256" key="4">
    <source>
        <dbReference type="ARBA" id="ARBA00015102"/>
    </source>
</evidence>
<dbReference type="InterPro" id="IPR001757">
    <property type="entry name" value="P_typ_ATPase"/>
</dbReference>
<keyword evidence="17" id="KW-0186">Copper</keyword>
<comment type="caution">
    <text evidence="25">The sequence shown here is derived from an EMBL/GenBank/DDBJ whole genome shotgun (WGS) entry which is preliminary data.</text>
</comment>
<dbReference type="SUPFAM" id="SSF81665">
    <property type="entry name" value="Calcium ATPase, transmembrane domain M"/>
    <property type="match status" value="1"/>
</dbReference>
<dbReference type="Pfam" id="PF00403">
    <property type="entry name" value="HMA"/>
    <property type="match status" value="1"/>
</dbReference>
<dbReference type="PROSITE" id="PS50846">
    <property type="entry name" value="HMA_2"/>
    <property type="match status" value="1"/>
</dbReference>
<dbReference type="EC" id="7.2.2.8" evidence="3"/>
<protein>
    <recommendedName>
        <fullName evidence="4">Copper-exporting P-type ATPase</fullName>
        <ecNumber evidence="3">7.2.2.8</ecNumber>
    </recommendedName>
    <alternativeName>
        <fullName evidence="20">Copper-exporting P-type ATPase A</fullName>
    </alternativeName>
    <alternativeName>
        <fullName evidence="21">Cu(+)-exporting ATPase</fullName>
    </alternativeName>
</protein>
<dbReference type="InterPro" id="IPR017969">
    <property type="entry name" value="Heavy-metal-associated_CS"/>
</dbReference>
<feature type="transmembrane region" description="Helical" evidence="23">
    <location>
        <begin position="340"/>
        <end position="359"/>
    </location>
</feature>
<dbReference type="SUPFAM" id="SSF81653">
    <property type="entry name" value="Calcium ATPase, transduction domain A"/>
    <property type="match status" value="1"/>
</dbReference>
<evidence type="ECO:0000256" key="17">
    <source>
        <dbReference type="ARBA" id="ARBA00023008"/>
    </source>
</evidence>
<evidence type="ECO:0000256" key="20">
    <source>
        <dbReference type="ARBA" id="ARBA00029719"/>
    </source>
</evidence>
<evidence type="ECO:0000256" key="14">
    <source>
        <dbReference type="ARBA" id="ARBA00022842"/>
    </source>
</evidence>
<evidence type="ECO:0000256" key="19">
    <source>
        <dbReference type="ARBA" id="ARBA00023136"/>
    </source>
</evidence>
<evidence type="ECO:0000313" key="25">
    <source>
        <dbReference type="EMBL" id="MFK7161013.1"/>
    </source>
</evidence>
<comment type="subcellular location">
    <subcellularLocation>
        <location evidence="1">Cell membrane</location>
        <topology evidence="1">Multi-pass membrane protein</topology>
    </subcellularLocation>
</comment>
<keyword evidence="15" id="KW-1278">Translocase</keyword>
<dbReference type="InterPro" id="IPR036412">
    <property type="entry name" value="HAD-like_sf"/>
</dbReference>
<evidence type="ECO:0000256" key="8">
    <source>
        <dbReference type="ARBA" id="ARBA00022692"/>
    </source>
</evidence>
<feature type="transmembrane region" description="Helical" evidence="23">
    <location>
        <begin position="184"/>
        <end position="202"/>
    </location>
</feature>
<sequence length="739" mass="78827">MSIRLALRGMTCAACVAGVEQALRRVEGVTQVEVNLPDRSARVEGEVEAAQLVQAIEQAGYGATPMDAHYGEAERQAEEAQALKKVWRQSWVALAVGIPQMLLMFTGHLPMLEEARLTWGLIGLATLAVMIYSGGHIYQGAWIALKNHRANMDTLIALGTGAAWLYSSLLVLWPELVAEQGRHVYYEAAAFIIGLVNLGSALETRARGQASQALRRLLQLQPETAWLITPEGDEKPMRLASIQVGDKVRVRPGERIPVDGQLMEGQTQVDESMLTGEPLPVSKQKKDWLHAGTVNQGGSLIMRVRKVGEETALARIIEQVRQAQGSKPAIGKLADQISSVFVPVVVLLALLTALIWWWIGPEPTSAYILMTSMAVLVIACPCALGLATPMSIMVGIGRAAEQGVLIRQGDALQQATRLQAILLDKTGTITQGHPELIEQRRLDSAPTQLNDQQLLAGVAALERASEHPLGAAIVRAAQGLTLPTTAPPEILTGLGLIGEIDQQSWCIGNRDLMAQQGITLPAAVLEQASAMEDQGQTCLFIAIDHQPAALFGVADPIKPDSAAAIARLQAAGVRVMMLTGDSQRTAQAVAAQVGIDEVFAQVKPEQKAAKVKELQALGLQVGMVGDGINDAPALAQAEVGFALGGGTDIAMESAQITLMRGSLHGVADAMLISRATLRNIRQNLFGAFIYNTLGIPLAAGVLFPLTGWLMNPAYAAAAMALSSLTVVSNANRLRLQQLK</sequence>
<keyword evidence="6 23" id="KW-1003">Cell membrane</keyword>
<proteinExistence type="inferred from homology"/>
<reference evidence="25 26" key="1">
    <citation type="submission" date="2024-02" db="EMBL/GenBank/DDBJ databases">
        <title>Marinospirillum sp. MEB 164 isolated from Lonar lake sediment.</title>
        <authorList>
            <person name="Joshi A."/>
            <person name="Thite S."/>
        </authorList>
    </citation>
    <scope>NUCLEOTIDE SEQUENCE [LARGE SCALE GENOMIC DNA]</scope>
    <source>
        <strain evidence="25 26">MEB164</strain>
    </source>
</reference>
<dbReference type="InterPro" id="IPR059000">
    <property type="entry name" value="ATPase_P-type_domA"/>
</dbReference>
<evidence type="ECO:0000313" key="26">
    <source>
        <dbReference type="Proteomes" id="UP001621714"/>
    </source>
</evidence>
<dbReference type="InterPro" id="IPR036163">
    <property type="entry name" value="HMA_dom_sf"/>
</dbReference>
<dbReference type="RefSeq" id="WP_405339282.1">
    <property type="nucleotide sequence ID" value="NZ_JBANFI010000004.1"/>
</dbReference>
<evidence type="ECO:0000256" key="16">
    <source>
        <dbReference type="ARBA" id="ARBA00022989"/>
    </source>
</evidence>
<evidence type="ECO:0000256" key="5">
    <source>
        <dbReference type="ARBA" id="ARBA00022448"/>
    </source>
</evidence>
<feature type="transmembrane region" description="Helical" evidence="23">
    <location>
        <begin position="91"/>
        <end position="111"/>
    </location>
</feature>
<feature type="domain" description="HMA" evidence="24">
    <location>
        <begin position="1"/>
        <end position="64"/>
    </location>
</feature>
<dbReference type="Pfam" id="PF00122">
    <property type="entry name" value="E1-E2_ATPase"/>
    <property type="match status" value="1"/>
</dbReference>
<dbReference type="EMBL" id="JBANFI010000004">
    <property type="protein sequence ID" value="MFK7161013.1"/>
    <property type="molecule type" value="Genomic_DNA"/>
</dbReference>
<dbReference type="SUPFAM" id="SSF56784">
    <property type="entry name" value="HAD-like"/>
    <property type="match status" value="1"/>
</dbReference>
<evidence type="ECO:0000256" key="13">
    <source>
        <dbReference type="ARBA" id="ARBA00022840"/>
    </source>
</evidence>
<dbReference type="InterPro" id="IPR018303">
    <property type="entry name" value="ATPase_P-typ_P_site"/>
</dbReference>
<evidence type="ECO:0000256" key="9">
    <source>
        <dbReference type="ARBA" id="ARBA00022723"/>
    </source>
</evidence>
<feature type="transmembrane region" description="Helical" evidence="23">
    <location>
        <begin position="150"/>
        <end position="172"/>
    </location>
</feature>
<evidence type="ECO:0000256" key="6">
    <source>
        <dbReference type="ARBA" id="ARBA00022475"/>
    </source>
</evidence>
<evidence type="ECO:0000256" key="7">
    <source>
        <dbReference type="ARBA" id="ARBA00022553"/>
    </source>
</evidence>
<dbReference type="NCBIfam" id="TIGR01525">
    <property type="entry name" value="ATPase-IB_hvy"/>
    <property type="match status" value="1"/>
</dbReference>
<evidence type="ECO:0000256" key="21">
    <source>
        <dbReference type="ARBA" id="ARBA00033239"/>
    </source>
</evidence>
<dbReference type="PANTHER" id="PTHR43520:SF6">
    <property type="entry name" value="COPPER-EXPORTING P-TYPE ATPASE"/>
    <property type="match status" value="1"/>
</dbReference>
<keyword evidence="5" id="KW-0813">Transport</keyword>
<feature type="transmembrane region" description="Helical" evidence="23">
    <location>
        <begin position="365"/>
        <end position="388"/>
    </location>
</feature>
<keyword evidence="19 23" id="KW-0472">Membrane</keyword>
<feature type="transmembrane region" description="Helical" evidence="23">
    <location>
        <begin position="684"/>
        <end position="706"/>
    </location>
</feature>
<dbReference type="NCBIfam" id="TIGR01494">
    <property type="entry name" value="ATPase_P-type"/>
    <property type="match status" value="1"/>
</dbReference>
<evidence type="ECO:0000256" key="18">
    <source>
        <dbReference type="ARBA" id="ARBA00023065"/>
    </source>
</evidence>
<keyword evidence="8 23" id="KW-0812">Transmembrane</keyword>
<gene>
    <name evidence="25" type="ORF">V6U78_08190</name>
</gene>
<evidence type="ECO:0000256" key="15">
    <source>
        <dbReference type="ARBA" id="ARBA00022967"/>
    </source>
</evidence>
<dbReference type="Gene3D" id="2.70.150.10">
    <property type="entry name" value="Calcium-transporting ATPase, cytoplasmic transduction domain A"/>
    <property type="match status" value="1"/>
</dbReference>
<keyword evidence="18" id="KW-0406">Ion transport</keyword>
<feature type="transmembrane region" description="Helical" evidence="23">
    <location>
        <begin position="117"/>
        <end position="138"/>
    </location>
</feature>
<dbReference type="CDD" id="cd00371">
    <property type="entry name" value="HMA"/>
    <property type="match status" value="1"/>
</dbReference>
<evidence type="ECO:0000256" key="10">
    <source>
        <dbReference type="ARBA" id="ARBA00022737"/>
    </source>
</evidence>
<dbReference type="Proteomes" id="UP001621714">
    <property type="component" value="Unassembled WGS sequence"/>
</dbReference>
<keyword evidence="10" id="KW-0677">Repeat</keyword>
<dbReference type="Pfam" id="PF00702">
    <property type="entry name" value="Hydrolase"/>
    <property type="match status" value="1"/>
</dbReference>
<evidence type="ECO:0000256" key="23">
    <source>
        <dbReference type="RuleBase" id="RU362081"/>
    </source>
</evidence>
<dbReference type="InterPro" id="IPR023214">
    <property type="entry name" value="HAD_sf"/>
</dbReference>
<dbReference type="CDD" id="cd02094">
    <property type="entry name" value="P-type_ATPase_Cu-like"/>
    <property type="match status" value="1"/>
</dbReference>
<accession>A0ABW8PZD9</accession>
<dbReference type="SFLD" id="SFLDG00002">
    <property type="entry name" value="C1.7:_P-type_atpase_like"/>
    <property type="match status" value="1"/>
</dbReference>
<dbReference type="PROSITE" id="PS01047">
    <property type="entry name" value="HMA_1"/>
    <property type="match status" value="1"/>
</dbReference>
<keyword evidence="16 23" id="KW-1133">Transmembrane helix</keyword>
<dbReference type="InterPro" id="IPR027256">
    <property type="entry name" value="P-typ_ATPase_IB"/>
</dbReference>
<dbReference type="Gene3D" id="3.40.1110.10">
    <property type="entry name" value="Calcium-transporting ATPase, cytoplasmic domain N"/>
    <property type="match status" value="1"/>
</dbReference>
<comment type="similarity">
    <text evidence="2 23">Belongs to the cation transport ATPase (P-type) (TC 3.A.3) family. Type IB subfamily.</text>
</comment>
<evidence type="ECO:0000256" key="12">
    <source>
        <dbReference type="ARBA" id="ARBA00022796"/>
    </source>
</evidence>
<dbReference type="Gene3D" id="3.40.50.1000">
    <property type="entry name" value="HAD superfamily/HAD-like"/>
    <property type="match status" value="1"/>
</dbReference>
<dbReference type="Gene3D" id="3.30.70.100">
    <property type="match status" value="1"/>
</dbReference>
<dbReference type="InterPro" id="IPR044492">
    <property type="entry name" value="P_typ_ATPase_HD_dom"/>
</dbReference>
<dbReference type="InterPro" id="IPR008250">
    <property type="entry name" value="ATPase_P-typ_transduc_dom_A_sf"/>
</dbReference>
<feature type="transmembrane region" description="Helical" evidence="23">
    <location>
        <begin position="712"/>
        <end position="730"/>
    </location>
</feature>
<evidence type="ECO:0000256" key="11">
    <source>
        <dbReference type="ARBA" id="ARBA00022741"/>
    </source>
</evidence>
<evidence type="ECO:0000256" key="22">
    <source>
        <dbReference type="ARBA" id="ARBA00049289"/>
    </source>
</evidence>
<keyword evidence="7" id="KW-0597">Phosphoprotein</keyword>
<keyword evidence="11 23" id="KW-0547">Nucleotide-binding</keyword>
<evidence type="ECO:0000259" key="24">
    <source>
        <dbReference type="PROSITE" id="PS50846"/>
    </source>
</evidence>
<keyword evidence="13 23" id="KW-0067">ATP-binding</keyword>
<keyword evidence="12" id="KW-0187">Copper transport</keyword>
<evidence type="ECO:0000256" key="3">
    <source>
        <dbReference type="ARBA" id="ARBA00012517"/>
    </source>
</evidence>
<dbReference type="InterPro" id="IPR006121">
    <property type="entry name" value="HMA_dom"/>
</dbReference>
<dbReference type="PROSITE" id="PS00154">
    <property type="entry name" value="ATPASE_E1_E2"/>
    <property type="match status" value="1"/>
</dbReference>